<feature type="repeat" description="ANK" evidence="3">
    <location>
        <begin position="942"/>
        <end position="974"/>
    </location>
</feature>
<evidence type="ECO:0000256" key="3">
    <source>
        <dbReference type="PROSITE-ProRule" id="PRU00023"/>
    </source>
</evidence>
<dbReference type="InterPro" id="IPR000719">
    <property type="entry name" value="Prot_kinase_dom"/>
</dbReference>
<dbReference type="InterPro" id="IPR011009">
    <property type="entry name" value="Kinase-like_dom_sf"/>
</dbReference>
<comment type="caution">
    <text evidence="6">The sequence shown here is derived from an EMBL/GenBank/DDBJ whole genome shotgun (WGS) entry which is preliminary data.</text>
</comment>
<feature type="repeat" description="ANK" evidence="3">
    <location>
        <begin position="623"/>
        <end position="655"/>
    </location>
</feature>
<dbReference type="GO" id="GO:0004672">
    <property type="term" value="F:protein kinase activity"/>
    <property type="evidence" value="ECO:0007669"/>
    <property type="project" value="InterPro"/>
</dbReference>
<gene>
    <name evidence="6" type="ORF">FNYG_11995</name>
</gene>
<dbReference type="Gene3D" id="1.25.40.20">
    <property type="entry name" value="Ankyrin repeat-containing domain"/>
    <property type="match status" value="5"/>
</dbReference>
<feature type="domain" description="Protein kinase" evidence="5">
    <location>
        <begin position="79"/>
        <end position="374"/>
    </location>
</feature>
<dbReference type="PANTHER" id="PTHR24123:SF33">
    <property type="entry name" value="PROTEIN HOS4"/>
    <property type="match status" value="1"/>
</dbReference>
<dbReference type="SMART" id="SM00220">
    <property type="entry name" value="S_TKc"/>
    <property type="match status" value="1"/>
</dbReference>
<keyword evidence="7" id="KW-1185">Reference proteome</keyword>
<dbReference type="PROSITE" id="PS50297">
    <property type="entry name" value="ANK_REP_REGION"/>
    <property type="match status" value="5"/>
</dbReference>
<dbReference type="PRINTS" id="PR01415">
    <property type="entry name" value="ANKYRIN"/>
</dbReference>
<keyword evidence="2 3" id="KW-0040">ANK repeat</keyword>
<dbReference type="Proteomes" id="UP000236664">
    <property type="component" value="Unassembled WGS sequence"/>
</dbReference>
<evidence type="ECO:0000313" key="6">
    <source>
        <dbReference type="EMBL" id="PNP74659.1"/>
    </source>
</evidence>
<name>A0A2K0VXB4_GIBNY</name>
<dbReference type="Gene3D" id="1.10.510.10">
    <property type="entry name" value="Transferase(Phosphotransferase) domain 1"/>
    <property type="match status" value="1"/>
</dbReference>
<evidence type="ECO:0000313" key="7">
    <source>
        <dbReference type="Proteomes" id="UP000236664"/>
    </source>
</evidence>
<feature type="repeat" description="ANK" evidence="3">
    <location>
        <begin position="706"/>
        <end position="738"/>
    </location>
</feature>
<dbReference type="Pfam" id="PF00023">
    <property type="entry name" value="Ank"/>
    <property type="match status" value="2"/>
</dbReference>
<organism evidence="6 7">
    <name type="scientific">Gibberella nygamai</name>
    <name type="common">Bean root rot disease fungus</name>
    <name type="synonym">Fusarium nygamai</name>
    <dbReference type="NCBI Taxonomy" id="42673"/>
    <lineage>
        <taxon>Eukaryota</taxon>
        <taxon>Fungi</taxon>
        <taxon>Dikarya</taxon>
        <taxon>Ascomycota</taxon>
        <taxon>Pezizomycotina</taxon>
        <taxon>Sordariomycetes</taxon>
        <taxon>Hypocreomycetidae</taxon>
        <taxon>Hypocreales</taxon>
        <taxon>Nectriaceae</taxon>
        <taxon>Fusarium</taxon>
        <taxon>Fusarium fujikuroi species complex</taxon>
    </lineage>
</organism>
<proteinExistence type="predicted"/>
<feature type="repeat" description="ANK" evidence="3">
    <location>
        <begin position="1065"/>
        <end position="1097"/>
    </location>
</feature>
<evidence type="ECO:0000256" key="4">
    <source>
        <dbReference type="SAM" id="MobiDB-lite"/>
    </source>
</evidence>
<dbReference type="SUPFAM" id="SSF56112">
    <property type="entry name" value="Protein kinase-like (PK-like)"/>
    <property type="match status" value="1"/>
</dbReference>
<dbReference type="PROSITE" id="PS00108">
    <property type="entry name" value="PROTEIN_KINASE_ST"/>
    <property type="match status" value="1"/>
</dbReference>
<dbReference type="SUPFAM" id="SSF48403">
    <property type="entry name" value="Ankyrin repeat"/>
    <property type="match status" value="2"/>
</dbReference>
<accession>A0A2K0VXB4</accession>
<dbReference type="Pfam" id="PF12796">
    <property type="entry name" value="Ank_2"/>
    <property type="match status" value="2"/>
</dbReference>
<evidence type="ECO:0000256" key="2">
    <source>
        <dbReference type="ARBA" id="ARBA00023043"/>
    </source>
</evidence>
<feature type="repeat" description="ANK" evidence="3">
    <location>
        <begin position="1240"/>
        <end position="1272"/>
    </location>
</feature>
<dbReference type="STRING" id="42673.A0A2K0VXB4"/>
<dbReference type="GO" id="GO:0005524">
    <property type="term" value="F:ATP binding"/>
    <property type="evidence" value="ECO:0007669"/>
    <property type="project" value="InterPro"/>
</dbReference>
<dbReference type="InterPro" id="IPR051165">
    <property type="entry name" value="Multifunctional_ANK_Repeat"/>
</dbReference>
<protein>
    <recommendedName>
        <fullName evidence="5">Protein kinase domain-containing protein</fullName>
    </recommendedName>
</protein>
<dbReference type="InterPro" id="IPR001245">
    <property type="entry name" value="Ser-Thr/Tyr_kinase_cat_dom"/>
</dbReference>
<feature type="compositionally biased region" description="Acidic residues" evidence="4">
    <location>
        <begin position="1341"/>
        <end position="1363"/>
    </location>
</feature>
<dbReference type="EMBL" id="MTQA01000199">
    <property type="protein sequence ID" value="PNP74659.1"/>
    <property type="molecule type" value="Genomic_DNA"/>
</dbReference>
<dbReference type="SMART" id="SM00248">
    <property type="entry name" value="ANK"/>
    <property type="match status" value="9"/>
</dbReference>
<keyword evidence="1" id="KW-0677">Repeat</keyword>
<dbReference type="Pfam" id="PF07714">
    <property type="entry name" value="PK_Tyr_Ser-Thr"/>
    <property type="match status" value="1"/>
</dbReference>
<dbReference type="InterPro" id="IPR008271">
    <property type="entry name" value="Ser/Thr_kinase_AS"/>
</dbReference>
<dbReference type="PROSITE" id="PS50088">
    <property type="entry name" value="ANK_REPEAT"/>
    <property type="match status" value="5"/>
</dbReference>
<sequence length="1363" mass="152035">MTSEPSNNYSGRAHTRDHIIQDYSRFLDSATISLELPTAKHDETEIDRLQVTYDLFEAVNWAKYSGDLLLNAISLDFSARGGSVLARGGFFQTRRYPGRRVTKYPLIPDGTGILPKSAYESLLKEMRILCHAPLKEHDNIVQLTSIQWARIDPVVHSWIPVLILEEAQHGSLQQYVMSEKPDIKTCLQLSQEIGSGLQALHASLIVHGDLKFENVLVFDLGDGRVRAKLSDFGSSVIKDKDHQTVTLTTGTLPWTSPEHNEPVDGDLICCTDTYSYGLLLWKLCLGGQSPFDGQDGEDIWRRKRNDLILGEAAVSLEENYRKTMLLTGQEASVNRFQSYKLAVSIPRRSLQYCLSASIEKRDLDEAVESLHFGLDTLVEDFPNPKQSGVGKGTELFARSSLLVNHLRLFDVPRSVKAMLYQCLTKITESPKAVNWFTGIKSLFQLSLQTFDGFGQKEDSMALAVSLMRNAALAGDPNAQVMLRQFYEASGLVMDDTIRSECEAALVQGVEKGSLIARIWLRRSNPEALQKAEQTQAQKVAGVSLGKEEDSQFHLKDMVEGFFSESALTSLSSQLSAVTGIQFIWLSQRKNSFLHTGAAFGVNPDRFRAFLGLLRSTVNARDIDGNTPLLLAVRFDHVEIAKLLLEHGADASLTNHQGETPWHWLVAIEKLDDVIDLIKLLKRNGSSALNITAVPQQRLIDMFGIGHGGTALHWAVELGMTGLVRTLVSCGADIQSVFKGVRPIDIAIRKNKPEILRLFLEELRRRGEKLAKPILPFKINQNGESNSMSTSLENYISQAVAWHPYHERLAYGGKGWVDALRNTLRNLREFNLALNVPIQALPQLLHSTGDSTAILEVLSSEDLLERGSDQAKFWADVAETIIATVDTTNVLYAMKRAKAYSADGRIPNAEKLLDLCTEIFGCDGTVVDMIASEGIKMDILTQQSRTPLMGAILNRNFEIANTLIRHGADVNAMWKPIYPNSPDKEHPNVNILYEYLTANLDTALAPLRYLLEPLHSKKDLVPSFIVIPSRNETALHIACQNGNPLIVDYILKKFNAPYHLDFTDNEGYTALHLAVFHGHANVARQLCEKGARVDILNRDESLSPEGRRNALDYCYRLFAPDITVMQQNHGLVRGLEDVYLGRLEISKMLVRERQAVRTVGSADNDNMVWSDKLCLYAAQNNMSRLLKAGLEDLRNNLVVGIPWQDALDRFLLNAVLLSQARTTKLLVEYGANVNQVLRGDEKATLLHQVVMQKDAEMAYLLLRAGAEVNAYDKAGKTPLSYGLACKDWPTYRVLKHFGGTFTMSRDSMARSLVKILGVDLEHAMDLLQDQNIHMVVTFPGEISDDGTTESDTDEGEEEETDKDL</sequence>
<dbReference type="PANTHER" id="PTHR24123">
    <property type="entry name" value="ANKYRIN REPEAT-CONTAINING"/>
    <property type="match status" value="1"/>
</dbReference>
<feature type="region of interest" description="Disordered" evidence="4">
    <location>
        <begin position="1339"/>
        <end position="1363"/>
    </location>
</feature>
<reference evidence="6 7" key="1">
    <citation type="submission" date="2017-06" db="EMBL/GenBank/DDBJ databases">
        <title>Genome of Fusarium nygamai isolate CS10214.</title>
        <authorList>
            <person name="Gardiner D.M."/>
            <person name="Obanor F."/>
            <person name="Kazan K."/>
        </authorList>
    </citation>
    <scope>NUCLEOTIDE SEQUENCE [LARGE SCALE GENOMIC DNA]</scope>
    <source>
        <strain evidence="6 7">CS10214</strain>
    </source>
</reference>
<evidence type="ECO:0000256" key="1">
    <source>
        <dbReference type="ARBA" id="ARBA00022737"/>
    </source>
</evidence>
<dbReference type="InterPro" id="IPR036770">
    <property type="entry name" value="Ankyrin_rpt-contain_sf"/>
</dbReference>
<evidence type="ECO:0000259" key="5">
    <source>
        <dbReference type="PROSITE" id="PS50011"/>
    </source>
</evidence>
<dbReference type="PROSITE" id="PS50011">
    <property type="entry name" value="PROTEIN_KINASE_DOM"/>
    <property type="match status" value="1"/>
</dbReference>
<dbReference type="OrthoDB" id="4062651at2759"/>
<dbReference type="InterPro" id="IPR002110">
    <property type="entry name" value="Ankyrin_rpt"/>
</dbReference>